<sequence>MVKLEKGELEAEIVNEGAYLVDLRKDGEEVLLHGNLERKTRGGMALLIPFANRVKGGSYIFEGKVYDLPRNSEGNAIHGFAKDLRWDVEASSRDKVTFKVKIQNQGYPSALSCRVTYEIGCNSLQVEMEIFNEGNSNAPLTVGAHPYFVANKWRIEPSKMEMLESVNKIPTGRTITVDVNSMNSLDDCFLFEGKVILTTDKHRITLSSKDMKFLQIYTGIPNSIAIEPMSGAPDAYHNGIGLKVLKVGENARYSFSLLLEKAYEQRESS</sequence>
<dbReference type="SUPFAM" id="SSF74650">
    <property type="entry name" value="Galactose mutarotase-like"/>
    <property type="match status" value="1"/>
</dbReference>
<dbReference type="OrthoDB" id="39584at2157"/>
<dbReference type="EMBL" id="WGGD01000005">
    <property type="protein sequence ID" value="MUN29496.1"/>
    <property type="molecule type" value="Genomic_DNA"/>
</dbReference>
<reference evidence="1 2" key="1">
    <citation type="submission" date="2019-10" db="EMBL/GenBank/DDBJ databases">
        <title>Sequencing and Assembly of Multiple Reported Metal-Biooxidizing Members of the Extremely Thermoacidophilic Archaeal Family Sulfolobaceae.</title>
        <authorList>
            <person name="Counts J.A."/>
            <person name="Kelly R.M."/>
        </authorList>
    </citation>
    <scope>NUCLEOTIDE SEQUENCE [LARGE SCALE GENOMIC DNA]</scope>
    <source>
        <strain evidence="1 2">DSM 6482</strain>
    </source>
</reference>
<dbReference type="Pfam" id="PF01263">
    <property type="entry name" value="Aldose_epim"/>
    <property type="match status" value="1"/>
</dbReference>
<dbReference type="Proteomes" id="UP000470772">
    <property type="component" value="Unassembled WGS sequence"/>
</dbReference>
<name>A0A6A9QKF6_SULME</name>
<dbReference type="InterPro" id="IPR008183">
    <property type="entry name" value="Aldose_1/G6P_1-epimerase"/>
</dbReference>
<dbReference type="RefSeq" id="WP_054838318.1">
    <property type="nucleotide sequence ID" value="NZ_BBBY01000007.1"/>
</dbReference>
<evidence type="ECO:0000313" key="1">
    <source>
        <dbReference type="EMBL" id="MUN29496.1"/>
    </source>
</evidence>
<dbReference type="GO" id="GO:0004034">
    <property type="term" value="F:aldose 1-epimerase activity"/>
    <property type="evidence" value="ECO:0007669"/>
    <property type="project" value="TreeGrafter"/>
</dbReference>
<dbReference type="InterPro" id="IPR011013">
    <property type="entry name" value="Gal_mutarotase_sf_dom"/>
</dbReference>
<dbReference type="PANTHER" id="PTHR10091:SF0">
    <property type="entry name" value="GALACTOSE MUTAROTASE"/>
    <property type="match status" value="1"/>
</dbReference>
<dbReference type="GO" id="GO:0006006">
    <property type="term" value="P:glucose metabolic process"/>
    <property type="evidence" value="ECO:0007669"/>
    <property type="project" value="TreeGrafter"/>
</dbReference>
<dbReference type="InterPro" id="IPR014718">
    <property type="entry name" value="GH-type_carb-bd"/>
</dbReference>
<evidence type="ECO:0000313" key="2">
    <source>
        <dbReference type="Proteomes" id="UP000470772"/>
    </source>
</evidence>
<protein>
    <submittedName>
        <fullName evidence="1">Aldose 1-epimerase</fullName>
    </submittedName>
</protein>
<comment type="caution">
    <text evidence="1">The sequence shown here is derived from an EMBL/GenBank/DDBJ whole genome shotgun (WGS) entry which is preliminary data.</text>
</comment>
<dbReference type="GO" id="GO:0030246">
    <property type="term" value="F:carbohydrate binding"/>
    <property type="evidence" value="ECO:0007669"/>
    <property type="project" value="InterPro"/>
</dbReference>
<dbReference type="Gene3D" id="2.70.98.10">
    <property type="match status" value="1"/>
</dbReference>
<organism evidence="1 2">
    <name type="scientific">Sulfuracidifex metallicus DSM 6482 = JCM 9184</name>
    <dbReference type="NCBI Taxonomy" id="523847"/>
    <lineage>
        <taxon>Archaea</taxon>
        <taxon>Thermoproteota</taxon>
        <taxon>Thermoprotei</taxon>
        <taxon>Sulfolobales</taxon>
        <taxon>Sulfolobaceae</taxon>
        <taxon>Sulfuracidifex</taxon>
    </lineage>
</organism>
<gene>
    <name evidence="1" type="ORF">GC250_08605</name>
</gene>
<dbReference type="CDD" id="cd01081">
    <property type="entry name" value="Aldose_epim"/>
    <property type="match status" value="1"/>
</dbReference>
<proteinExistence type="predicted"/>
<dbReference type="PANTHER" id="PTHR10091">
    <property type="entry name" value="ALDOSE-1-EPIMERASE"/>
    <property type="match status" value="1"/>
</dbReference>
<keyword evidence="2" id="KW-1185">Reference proteome</keyword>
<dbReference type="AlphaFoldDB" id="A0A6A9QKF6"/>
<dbReference type="GO" id="GO:0033499">
    <property type="term" value="P:galactose catabolic process via UDP-galactose, Leloir pathway"/>
    <property type="evidence" value="ECO:0007669"/>
    <property type="project" value="TreeGrafter"/>
</dbReference>
<accession>A0A6A9QKF6</accession>